<proteinExistence type="inferred from homology"/>
<evidence type="ECO:0000256" key="2">
    <source>
        <dbReference type="ARBA" id="ARBA00022603"/>
    </source>
</evidence>
<evidence type="ECO:0000256" key="4">
    <source>
        <dbReference type="SAM" id="MobiDB-lite"/>
    </source>
</evidence>
<feature type="region of interest" description="Disordered" evidence="4">
    <location>
        <begin position="57"/>
        <end position="78"/>
    </location>
</feature>
<gene>
    <name evidence="5" type="ORF">S01H1_76891</name>
</gene>
<dbReference type="InterPro" id="IPR038601">
    <property type="entry name" value="MttB-like_sf"/>
</dbReference>
<keyword evidence="3" id="KW-0808">Transferase</keyword>
<name>X0ZGG3_9ZZZZ</name>
<keyword evidence="2" id="KW-0489">Methyltransferase</keyword>
<evidence type="ECO:0000313" key="5">
    <source>
        <dbReference type="EMBL" id="GAG47421.1"/>
    </source>
</evidence>
<evidence type="ECO:0000256" key="3">
    <source>
        <dbReference type="ARBA" id="ARBA00022679"/>
    </source>
</evidence>
<dbReference type="Gene3D" id="3.20.20.480">
    <property type="entry name" value="Trimethylamine methyltransferase-like"/>
    <property type="match status" value="1"/>
</dbReference>
<reference evidence="5" key="1">
    <citation type="journal article" date="2014" name="Front. Microbiol.">
        <title>High frequency of phylogenetically diverse reductive dehalogenase-homologous genes in deep subseafloor sedimentary metagenomes.</title>
        <authorList>
            <person name="Kawai M."/>
            <person name="Futagami T."/>
            <person name="Toyoda A."/>
            <person name="Takaki Y."/>
            <person name="Nishi S."/>
            <person name="Hori S."/>
            <person name="Arai W."/>
            <person name="Tsubouchi T."/>
            <person name="Morono Y."/>
            <person name="Uchiyama I."/>
            <person name="Ito T."/>
            <person name="Fujiyama A."/>
            <person name="Inagaki F."/>
            <person name="Takami H."/>
        </authorList>
    </citation>
    <scope>NUCLEOTIDE SEQUENCE</scope>
    <source>
        <strain evidence="5">Expedition CK06-06</strain>
    </source>
</reference>
<sequence length="117" mass="12611">MHVPHEKVLNLFREAGARVDKDTQVVKIPEALVSHCLEAAGKTFTIYGRDRSKTAEFDLGRRNYNSPAGQGPPPARRRRVKHLTVACALCSAGGFGGGGRCGLRRCGRSRGQAAGRP</sequence>
<comment type="caution">
    <text evidence="5">The sequence shown here is derived from an EMBL/GenBank/DDBJ whole genome shotgun (WGS) entry which is preliminary data.</text>
</comment>
<dbReference type="GO" id="GO:0015948">
    <property type="term" value="P:methanogenesis"/>
    <property type="evidence" value="ECO:0007669"/>
    <property type="project" value="InterPro"/>
</dbReference>
<dbReference type="GO" id="GO:0008168">
    <property type="term" value="F:methyltransferase activity"/>
    <property type="evidence" value="ECO:0007669"/>
    <property type="project" value="UniProtKB-KW"/>
</dbReference>
<evidence type="ECO:0000256" key="1">
    <source>
        <dbReference type="ARBA" id="ARBA00007137"/>
    </source>
</evidence>
<accession>X0ZGG3</accession>
<feature type="non-terminal residue" evidence="5">
    <location>
        <position position="117"/>
    </location>
</feature>
<dbReference type="EMBL" id="BARS01051648">
    <property type="protein sequence ID" value="GAG47421.1"/>
    <property type="molecule type" value="Genomic_DNA"/>
</dbReference>
<dbReference type="Pfam" id="PF06253">
    <property type="entry name" value="MTTB"/>
    <property type="match status" value="1"/>
</dbReference>
<protein>
    <submittedName>
        <fullName evidence="5">Uncharacterized protein</fullName>
    </submittedName>
</protein>
<comment type="similarity">
    <text evidence="1">Belongs to the trimethylamine methyltransferase family.</text>
</comment>
<dbReference type="AlphaFoldDB" id="X0ZGG3"/>
<dbReference type="InterPro" id="IPR010426">
    <property type="entry name" value="MTTB_MeTrfase"/>
</dbReference>
<organism evidence="5">
    <name type="scientific">marine sediment metagenome</name>
    <dbReference type="NCBI Taxonomy" id="412755"/>
    <lineage>
        <taxon>unclassified sequences</taxon>
        <taxon>metagenomes</taxon>
        <taxon>ecological metagenomes</taxon>
    </lineage>
</organism>
<dbReference type="GO" id="GO:0032259">
    <property type="term" value="P:methylation"/>
    <property type="evidence" value="ECO:0007669"/>
    <property type="project" value="UniProtKB-KW"/>
</dbReference>